<evidence type="ECO:0000256" key="5">
    <source>
        <dbReference type="ARBA" id="ARBA00038063"/>
    </source>
</evidence>
<evidence type="ECO:0000256" key="8">
    <source>
        <dbReference type="RuleBase" id="RU000673"/>
    </source>
</evidence>
<gene>
    <name evidence="7" type="primary">pth</name>
    <name evidence="10" type="ORF">H8Z77_10810</name>
</gene>
<dbReference type="InterPro" id="IPR018171">
    <property type="entry name" value="Pept_tRNA_hydro_CS"/>
</dbReference>
<evidence type="ECO:0000256" key="2">
    <source>
        <dbReference type="ARBA" id="ARBA00022555"/>
    </source>
</evidence>
<reference evidence="10 11" key="1">
    <citation type="submission" date="2020-08" db="EMBL/GenBank/DDBJ databases">
        <title>Genome public.</title>
        <authorList>
            <person name="Liu C."/>
            <person name="Sun Q."/>
        </authorList>
    </citation>
    <scope>NUCLEOTIDE SEQUENCE [LARGE SCALE GENOMIC DNA]</scope>
    <source>
        <strain evidence="10 11">NSJ-27</strain>
    </source>
</reference>
<comment type="subcellular location">
    <subcellularLocation>
        <location evidence="7">Cytoplasm</location>
    </subcellularLocation>
</comment>
<comment type="catalytic activity">
    <reaction evidence="7 8">
        <text>an N-acyl-L-alpha-aminoacyl-tRNA + H2O = an N-acyl-L-amino acid + a tRNA + H(+)</text>
        <dbReference type="Rhea" id="RHEA:54448"/>
        <dbReference type="Rhea" id="RHEA-COMP:10123"/>
        <dbReference type="Rhea" id="RHEA-COMP:13883"/>
        <dbReference type="ChEBI" id="CHEBI:15377"/>
        <dbReference type="ChEBI" id="CHEBI:15378"/>
        <dbReference type="ChEBI" id="CHEBI:59874"/>
        <dbReference type="ChEBI" id="CHEBI:78442"/>
        <dbReference type="ChEBI" id="CHEBI:138191"/>
        <dbReference type="EC" id="3.1.1.29"/>
    </reaction>
</comment>
<evidence type="ECO:0000256" key="7">
    <source>
        <dbReference type="HAMAP-Rule" id="MF_00083"/>
    </source>
</evidence>
<proteinExistence type="inferred from homology"/>
<sequence length="209" mass="22997">MANIFELFDKIKTGGSHSSGAVEYLIVGLGNPGERYAHTRHNVGFMAVDTIAKQFGVEIKRSKFKGLTTTCTISGKQCLLLKPTTFMNLSGESVEAAASYYNIPMEHVLVLFDDISLEPSRLRIRRKGSHGGHNGIRNIIDMTGEEDFPRIKIGVGKKPNPNYDLADWVLSSFTSKEMEGISEAIQKAVKATELIIAGEIDKAMNLYNS</sequence>
<feature type="active site" description="Proton acceptor" evidence="7">
    <location>
        <position position="41"/>
    </location>
</feature>
<dbReference type="Proteomes" id="UP000649151">
    <property type="component" value="Unassembled WGS sequence"/>
</dbReference>
<dbReference type="CDD" id="cd00462">
    <property type="entry name" value="PTH"/>
    <property type="match status" value="1"/>
</dbReference>
<comment type="function">
    <text evidence="7">Hydrolyzes ribosome-free peptidyl-tRNAs (with 1 or more amino acids incorporated), which drop off the ribosome during protein synthesis, or as a result of ribosome stalling.</text>
</comment>
<accession>A0ABR7ITL2</accession>
<dbReference type="Gene3D" id="3.40.50.1470">
    <property type="entry name" value="Peptidyl-tRNA hydrolase"/>
    <property type="match status" value="1"/>
</dbReference>
<dbReference type="Pfam" id="PF01195">
    <property type="entry name" value="Pept_tRNA_hydro"/>
    <property type="match status" value="1"/>
</dbReference>
<feature type="binding site" evidence="7">
    <location>
        <position position="86"/>
    </location>
    <ligand>
        <name>tRNA</name>
        <dbReference type="ChEBI" id="CHEBI:17843"/>
    </ligand>
</feature>
<evidence type="ECO:0000256" key="3">
    <source>
        <dbReference type="ARBA" id="ARBA00022801"/>
    </source>
</evidence>
<dbReference type="PANTHER" id="PTHR17224:SF1">
    <property type="entry name" value="PEPTIDYL-TRNA HYDROLASE"/>
    <property type="match status" value="1"/>
</dbReference>
<keyword evidence="4 7" id="KW-0694">RNA-binding</keyword>
<dbReference type="InterPro" id="IPR001328">
    <property type="entry name" value="Pept_tRNA_hydro"/>
</dbReference>
<dbReference type="GO" id="GO:0004045">
    <property type="term" value="F:peptidyl-tRNA hydrolase activity"/>
    <property type="evidence" value="ECO:0007669"/>
    <property type="project" value="UniProtKB-EC"/>
</dbReference>
<feature type="binding site" evidence="7">
    <location>
        <position position="134"/>
    </location>
    <ligand>
        <name>tRNA</name>
        <dbReference type="ChEBI" id="CHEBI:17843"/>
    </ligand>
</feature>
<name>A0ABR7ITL2_9CLOT</name>
<evidence type="ECO:0000256" key="9">
    <source>
        <dbReference type="RuleBase" id="RU004320"/>
    </source>
</evidence>
<dbReference type="RefSeq" id="WP_186997001.1">
    <property type="nucleotide sequence ID" value="NZ_JACOQK010000001.1"/>
</dbReference>
<dbReference type="PANTHER" id="PTHR17224">
    <property type="entry name" value="PEPTIDYL-TRNA HYDROLASE"/>
    <property type="match status" value="1"/>
</dbReference>
<feature type="binding site" evidence="7">
    <location>
        <position position="36"/>
    </location>
    <ligand>
        <name>tRNA</name>
        <dbReference type="ChEBI" id="CHEBI:17843"/>
    </ligand>
</feature>
<feature type="site" description="Discriminates between blocked and unblocked aminoacyl-tRNA" evidence="7">
    <location>
        <position position="31"/>
    </location>
</feature>
<dbReference type="HAMAP" id="MF_00083">
    <property type="entry name" value="Pept_tRNA_hydro_bact"/>
    <property type="match status" value="1"/>
</dbReference>
<evidence type="ECO:0000256" key="4">
    <source>
        <dbReference type="ARBA" id="ARBA00022884"/>
    </source>
</evidence>
<comment type="function">
    <text evidence="7">Catalyzes the release of premature peptidyl moieties from peptidyl-tRNA molecules trapped in stalled 50S ribosomal subunits, and thus maintains levels of free tRNAs and 50S ribosomes.</text>
</comment>
<evidence type="ECO:0000256" key="6">
    <source>
        <dbReference type="ARBA" id="ARBA00050038"/>
    </source>
</evidence>
<dbReference type="InterPro" id="IPR036416">
    <property type="entry name" value="Pept_tRNA_hydro_sf"/>
</dbReference>
<feature type="binding site" evidence="7">
    <location>
        <position position="88"/>
    </location>
    <ligand>
        <name>tRNA</name>
        <dbReference type="ChEBI" id="CHEBI:17843"/>
    </ligand>
</feature>
<dbReference type="SUPFAM" id="SSF53178">
    <property type="entry name" value="Peptidyl-tRNA hydrolase-like"/>
    <property type="match status" value="1"/>
</dbReference>
<organism evidence="10 11">
    <name type="scientific">Clostridium facile</name>
    <dbReference type="NCBI Taxonomy" id="2763035"/>
    <lineage>
        <taxon>Bacteria</taxon>
        <taxon>Bacillati</taxon>
        <taxon>Bacillota</taxon>
        <taxon>Clostridia</taxon>
        <taxon>Eubacteriales</taxon>
        <taxon>Clostridiaceae</taxon>
        <taxon>Clostridium</taxon>
    </lineage>
</organism>
<dbReference type="PROSITE" id="PS01196">
    <property type="entry name" value="PEPT_TRNA_HYDROL_2"/>
    <property type="match status" value="1"/>
</dbReference>
<evidence type="ECO:0000313" key="10">
    <source>
        <dbReference type="EMBL" id="MBC5788495.1"/>
    </source>
</evidence>
<dbReference type="NCBIfam" id="TIGR00447">
    <property type="entry name" value="pth"/>
    <property type="match status" value="1"/>
</dbReference>
<keyword evidence="2 7" id="KW-0820">tRNA-binding</keyword>
<comment type="subunit">
    <text evidence="7">Monomer.</text>
</comment>
<protein>
    <recommendedName>
        <fullName evidence="6 7">Peptidyl-tRNA hydrolase</fullName>
        <shortName evidence="7">Pth</shortName>
        <ecNumber evidence="1 7">3.1.1.29</ecNumber>
    </recommendedName>
</protein>
<dbReference type="EC" id="3.1.1.29" evidence="1 7"/>
<comment type="similarity">
    <text evidence="5 7 9">Belongs to the PTH family.</text>
</comment>
<keyword evidence="11" id="KW-1185">Reference proteome</keyword>
<dbReference type="PROSITE" id="PS01195">
    <property type="entry name" value="PEPT_TRNA_HYDROL_1"/>
    <property type="match status" value="1"/>
</dbReference>
<dbReference type="EMBL" id="JACOQK010000001">
    <property type="protein sequence ID" value="MBC5788495.1"/>
    <property type="molecule type" value="Genomic_DNA"/>
</dbReference>
<evidence type="ECO:0000313" key="11">
    <source>
        <dbReference type="Proteomes" id="UP000649151"/>
    </source>
</evidence>
<keyword evidence="3 7" id="KW-0378">Hydrolase</keyword>
<feature type="site" description="Stabilizes the basic form of H active site to accept a proton" evidence="7">
    <location>
        <position position="113"/>
    </location>
</feature>
<evidence type="ECO:0000256" key="1">
    <source>
        <dbReference type="ARBA" id="ARBA00013260"/>
    </source>
</evidence>
<comment type="caution">
    <text evidence="10">The sequence shown here is derived from an EMBL/GenBank/DDBJ whole genome shotgun (WGS) entry which is preliminary data.</text>
</comment>
<keyword evidence="7" id="KW-0963">Cytoplasm</keyword>